<evidence type="ECO:0000256" key="5">
    <source>
        <dbReference type="SAM" id="Phobius"/>
    </source>
</evidence>
<dbReference type="SUPFAM" id="SSF47060">
    <property type="entry name" value="S15/NS1 RNA-binding domain"/>
    <property type="match status" value="1"/>
</dbReference>
<comment type="similarity">
    <text evidence="1 4">Belongs to the universal ribosomal protein uS15 family.</text>
</comment>
<organism evidence="6">
    <name type="scientific">Eutreptiella gymnastica</name>
    <dbReference type="NCBI Taxonomy" id="73025"/>
    <lineage>
        <taxon>Eukaryota</taxon>
        <taxon>Discoba</taxon>
        <taxon>Euglenozoa</taxon>
        <taxon>Euglenida</taxon>
        <taxon>Spirocuta</taxon>
        <taxon>Euglenophyceae</taxon>
        <taxon>Eutreptiales</taxon>
        <taxon>Eutreptiaceae</taxon>
        <taxon>Eutreptiella</taxon>
    </lineage>
</organism>
<evidence type="ECO:0000313" key="6">
    <source>
        <dbReference type="EMBL" id="CAE0824759.1"/>
    </source>
</evidence>
<dbReference type="SMART" id="SM01387">
    <property type="entry name" value="Ribosomal_S15"/>
    <property type="match status" value="1"/>
</dbReference>
<keyword evidence="2 4" id="KW-0689">Ribosomal protein</keyword>
<gene>
    <name evidence="6" type="ORF">EGYM00163_LOCUS35994</name>
</gene>
<protein>
    <recommendedName>
        <fullName evidence="7">30S ribosomal protein S15</fullName>
    </recommendedName>
</protein>
<dbReference type="InterPro" id="IPR009068">
    <property type="entry name" value="uS15_NS1_RNA-bd_sf"/>
</dbReference>
<sequence>MDLPVVQIPCESARLMGAPDTKQNWLLAGCAAATTFAVCMLASAVFSQSSASQMYVTTMNAPAATALGYTNRPVIASPSARYAVPEEAEDFADFMARSKELLTEDEISDATAGLDDDDIEIPSEGQKRRIRRQGYLDVSQWQKHENDVGSTEVQIARVTARIAHIASHLAENRQDKEATRRIMELTAQRRKMLNYLWKRDPGAAVDLIQDLGIRWRTPDKVASLVPRSGPVEILIPEAATRPRTIPKANQEAAATAP</sequence>
<keyword evidence="3 4" id="KW-0687">Ribonucleoprotein</keyword>
<dbReference type="Pfam" id="PF00312">
    <property type="entry name" value="Ribosomal_S15"/>
    <property type="match status" value="1"/>
</dbReference>
<dbReference type="GO" id="GO:0003735">
    <property type="term" value="F:structural constituent of ribosome"/>
    <property type="evidence" value="ECO:0007669"/>
    <property type="project" value="InterPro"/>
</dbReference>
<evidence type="ECO:0000256" key="3">
    <source>
        <dbReference type="ARBA" id="ARBA00023274"/>
    </source>
</evidence>
<reference evidence="6" key="1">
    <citation type="submission" date="2021-01" db="EMBL/GenBank/DDBJ databases">
        <authorList>
            <person name="Corre E."/>
            <person name="Pelletier E."/>
            <person name="Niang G."/>
            <person name="Scheremetjew M."/>
            <person name="Finn R."/>
            <person name="Kale V."/>
            <person name="Holt S."/>
            <person name="Cochrane G."/>
            <person name="Meng A."/>
            <person name="Brown T."/>
            <person name="Cohen L."/>
        </authorList>
    </citation>
    <scope>NUCLEOTIDE SEQUENCE</scope>
    <source>
        <strain evidence="6">CCMP1594</strain>
    </source>
</reference>
<dbReference type="GO" id="GO:0005737">
    <property type="term" value="C:cytoplasm"/>
    <property type="evidence" value="ECO:0007669"/>
    <property type="project" value="UniProtKB-ARBA"/>
</dbReference>
<dbReference type="Gene3D" id="1.10.287.10">
    <property type="entry name" value="S15/NS1, RNA-binding"/>
    <property type="match status" value="1"/>
</dbReference>
<evidence type="ECO:0000256" key="4">
    <source>
        <dbReference type="RuleBase" id="RU003919"/>
    </source>
</evidence>
<dbReference type="InterPro" id="IPR005290">
    <property type="entry name" value="Ribosomal_uS15_bac-type"/>
</dbReference>
<dbReference type="PANTHER" id="PTHR23321">
    <property type="entry name" value="RIBOSOMAL PROTEIN S15, BACTERIAL AND ORGANELLAR"/>
    <property type="match status" value="1"/>
</dbReference>
<accession>A0A7S4G471</accession>
<dbReference type="PANTHER" id="PTHR23321:SF26">
    <property type="entry name" value="SMALL RIBOSOMAL SUBUNIT PROTEIN US15M"/>
    <property type="match status" value="1"/>
</dbReference>
<dbReference type="GO" id="GO:0006412">
    <property type="term" value="P:translation"/>
    <property type="evidence" value="ECO:0007669"/>
    <property type="project" value="InterPro"/>
</dbReference>
<evidence type="ECO:0000256" key="1">
    <source>
        <dbReference type="ARBA" id="ARBA00008434"/>
    </source>
</evidence>
<name>A0A7S4G471_9EUGL</name>
<evidence type="ECO:0000256" key="2">
    <source>
        <dbReference type="ARBA" id="ARBA00022980"/>
    </source>
</evidence>
<keyword evidence="5" id="KW-0472">Membrane</keyword>
<dbReference type="CDD" id="cd00677">
    <property type="entry name" value="S15_NS1_EPRS_RNA-bind"/>
    <property type="match status" value="1"/>
</dbReference>
<dbReference type="GO" id="GO:0005840">
    <property type="term" value="C:ribosome"/>
    <property type="evidence" value="ECO:0007669"/>
    <property type="project" value="UniProtKB-KW"/>
</dbReference>
<dbReference type="HAMAP" id="MF_01343_B">
    <property type="entry name" value="Ribosomal_uS15_B"/>
    <property type="match status" value="1"/>
</dbReference>
<dbReference type="GO" id="GO:1990904">
    <property type="term" value="C:ribonucleoprotein complex"/>
    <property type="evidence" value="ECO:0007669"/>
    <property type="project" value="UniProtKB-KW"/>
</dbReference>
<keyword evidence="5" id="KW-1133">Transmembrane helix</keyword>
<keyword evidence="5" id="KW-0812">Transmembrane</keyword>
<dbReference type="EMBL" id="HBJA01104418">
    <property type="protein sequence ID" value="CAE0824759.1"/>
    <property type="molecule type" value="Transcribed_RNA"/>
</dbReference>
<proteinExistence type="inferred from homology"/>
<dbReference type="AlphaFoldDB" id="A0A7S4G471"/>
<dbReference type="InterPro" id="IPR000589">
    <property type="entry name" value="Ribosomal_uS15"/>
</dbReference>
<feature type="transmembrane region" description="Helical" evidence="5">
    <location>
        <begin position="25"/>
        <end position="46"/>
    </location>
</feature>
<dbReference type="NCBIfam" id="TIGR00952">
    <property type="entry name" value="S15_bact"/>
    <property type="match status" value="1"/>
</dbReference>
<evidence type="ECO:0008006" key="7">
    <source>
        <dbReference type="Google" id="ProtNLM"/>
    </source>
</evidence>